<dbReference type="GO" id="GO:0017154">
    <property type="term" value="F:semaphorin receptor activity"/>
    <property type="evidence" value="ECO:0007669"/>
    <property type="project" value="InterPro"/>
</dbReference>
<dbReference type="GO" id="GO:0000145">
    <property type="term" value="C:exocyst"/>
    <property type="evidence" value="ECO:0007669"/>
    <property type="project" value="UniProtKB-ARBA"/>
</dbReference>
<dbReference type="Gene3D" id="2.60.40.10">
    <property type="entry name" value="Immunoglobulins"/>
    <property type="match status" value="1"/>
</dbReference>
<dbReference type="eggNOG" id="KOG2347">
    <property type="taxonomic scope" value="Eukaryota"/>
</dbReference>
<dbReference type="EMBL" id="KB095858">
    <property type="protein sequence ID" value="ESO10880.1"/>
    <property type="molecule type" value="Genomic_DNA"/>
</dbReference>
<evidence type="ECO:0000256" key="5">
    <source>
        <dbReference type="ARBA" id="ARBA00022483"/>
    </source>
</evidence>
<dbReference type="GeneID" id="20196451"/>
<evidence type="ECO:0000256" key="1">
    <source>
        <dbReference type="ARBA" id="ARBA00002660"/>
    </source>
</evidence>
<accession>T1EIQ1</accession>
<dbReference type="SMART" id="SM00429">
    <property type="entry name" value="IPT"/>
    <property type="match status" value="1"/>
</dbReference>
<evidence type="ECO:0000256" key="8">
    <source>
        <dbReference type="SAM" id="MobiDB-lite"/>
    </source>
</evidence>
<dbReference type="InterPro" id="IPR031148">
    <property type="entry name" value="Plexin"/>
</dbReference>
<gene>
    <name evidence="11" type="primary">20196451</name>
    <name evidence="10" type="ORF">HELRODRAFT_137950</name>
</gene>
<feature type="region of interest" description="Disordered" evidence="8">
    <location>
        <begin position="1"/>
        <end position="21"/>
    </location>
</feature>
<dbReference type="FunFam" id="2.60.40.10:FF:000196">
    <property type="entry name" value="Exocyst complex component 2"/>
    <property type="match status" value="1"/>
</dbReference>
<dbReference type="InterPro" id="IPR013783">
    <property type="entry name" value="Ig-like_fold"/>
</dbReference>
<keyword evidence="5" id="KW-0268">Exocytosis</keyword>
<protein>
    <recommendedName>
        <fullName evidence="3">Exocyst complex component 2</fullName>
    </recommendedName>
    <alternativeName>
        <fullName evidence="7">Exocyst complex component Sec5</fullName>
    </alternativeName>
</protein>
<dbReference type="InterPro" id="IPR002909">
    <property type="entry name" value="IPT_dom"/>
</dbReference>
<keyword evidence="6" id="KW-0653">Protein transport</keyword>
<dbReference type="GO" id="GO:0006887">
    <property type="term" value="P:exocytosis"/>
    <property type="evidence" value="ECO:0007669"/>
    <property type="project" value="UniProtKB-KW"/>
</dbReference>
<reference evidence="12" key="1">
    <citation type="submission" date="2012-12" db="EMBL/GenBank/DDBJ databases">
        <authorList>
            <person name="Hellsten U."/>
            <person name="Grimwood J."/>
            <person name="Chapman J.A."/>
            <person name="Shapiro H."/>
            <person name="Aerts A."/>
            <person name="Otillar R.P."/>
            <person name="Terry A.Y."/>
            <person name="Boore J.L."/>
            <person name="Simakov O."/>
            <person name="Marletaz F."/>
            <person name="Cho S.-J."/>
            <person name="Edsinger-Gonzales E."/>
            <person name="Havlak P."/>
            <person name="Kuo D.-H."/>
            <person name="Larsson T."/>
            <person name="Lv J."/>
            <person name="Arendt D."/>
            <person name="Savage R."/>
            <person name="Osoegawa K."/>
            <person name="de Jong P."/>
            <person name="Lindberg D.R."/>
            <person name="Seaver E.C."/>
            <person name="Weisblat D.A."/>
            <person name="Putnam N.H."/>
            <person name="Grigoriev I.V."/>
            <person name="Rokhsar D.S."/>
        </authorList>
    </citation>
    <scope>NUCLEOTIDE SEQUENCE</scope>
</reference>
<dbReference type="PANTHER" id="PTHR22625:SF70">
    <property type="entry name" value="PLEXIN A, ISOFORM A"/>
    <property type="match status" value="1"/>
</dbReference>
<dbReference type="AlphaFoldDB" id="T1EIQ1"/>
<dbReference type="Proteomes" id="UP000015101">
    <property type="component" value="Unassembled WGS sequence"/>
</dbReference>
<evidence type="ECO:0000313" key="12">
    <source>
        <dbReference type="Proteomes" id="UP000015101"/>
    </source>
</evidence>
<dbReference type="SUPFAM" id="SSF81296">
    <property type="entry name" value="E set domains"/>
    <property type="match status" value="1"/>
</dbReference>
<dbReference type="HOGENOM" id="CLU_2489671_0_0_1"/>
<dbReference type="KEGG" id="hro:HELRODRAFT_137950"/>
<keyword evidence="4" id="KW-0813">Transport</keyword>
<dbReference type="CTD" id="20196451"/>
<comment type="similarity">
    <text evidence="2">Belongs to the SEC5 family.</text>
</comment>
<evidence type="ECO:0000256" key="7">
    <source>
        <dbReference type="ARBA" id="ARBA00029715"/>
    </source>
</evidence>
<evidence type="ECO:0000256" key="2">
    <source>
        <dbReference type="ARBA" id="ARBA00010578"/>
    </source>
</evidence>
<evidence type="ECO:0000256" key="6">
    <source>
        <dbReference type="ARBA" id="ARBA00022927"/>
    </source>
</evidence>
<proteinExistence type="inferred from homology"/>
<organism evidence="11 12">
    <name type="scientific">Helobdella robusta</name>
    <name type="common">Californian leech</name>
    <dbReference type="NCBI Taxonomy" id="6412"/>
    <lineage>
        <taxon>Eukaryota</taxon>
        <taxon>Metazoa</taxon>
        <taxon>Spiralia</taxon>
        <taxon>Lophotrochozoa</taxon>
        <taxon>Annelida</taxon>
        <taxon>Clitellata</taxon>
        <taxon>Hirudinea</taxon>
        <taxon>Rhynchobdellida</taxon>
        <taxon>Glossiphoniidae</taxon>
        <taxon>Helobdella</taxon>
    </lineage>
</organism>
<feature type="domain" description="IPT/TIG" evidence="9">
    <location>
        <begin position="1"/>
        <end position="88"/>
    </location>
</feature>
<keyword evidence="12" id="KW-1185">Reference proteome</keyword>
<dbReference type="OrthoDB" id="26242at2759"/>
<evidence type="ECO:0000313" key="10">
    <source>
        <dbReference type="EMBL" id="ESO10880.1"/>
    </source>
</evidence>
<reference evidence="11" key="3">
    <citation type="submission" date="2015-06" db="UniProtKB">
        <authorList>
            <consortium name="EnsemblMetazoa"/>
        </authorList>
    </citation>
    <scope>IDENTIFICATION</scope>
</reference>
<evidence type="ECO:0000313" key="11">
    <source>
        <dbReference type="EnsemblMetazoa" id="HelroP137950"/>
    </source>
</evidence>
<dbReference type="PANTHER" id="PTHR22625">
    <property type="entry name" value="PLEXIN"/>
    <property type="match status" value="1"/>
</dbReference>
<evidence type="ECO:0000259" key="9">
    <source>
        <dbReference type="SMART" id="SM00429"/>
    </source>
</evidence>
<evidence type="ECO:0000256" key="4">
    <source>
        <dbReference type="ARBA" id="ARBA00022448"/>
    </source>
</evidence>
<dbReference type="InParanoid" id="T1EIQ1"/>
<sequence>PQVSGVSPKEGPLNGGTKLTIRGQNLGRNKEDVIGLYVCGSNVLSSLEYISSNKLICTTKPWKAGSGNVSVETQSGGRGVSLVQFCFVNPPQV</sequence>
<evidence type="ECO:0000256" key="3">
    <source>
        <dbReference type="ARBA" id="ARBA00017526"/>
    </source>
</evidence>
<dbReference type="Pfam" id="PF01833">
    <property type="entry name" value="TIG"/>
    <property type="match status" value="1"/>
</dbReference>
<dbReference type="GO" id="GO:0015031">
    <property type="term" value="P:protein transport"/>
    <property type="evidence" value="ECO:0007669"/>
    <property type="project" value="UniProtKB-KW"/>
</dbReference>
<dbReference type="STRING" id="6412.T1EIQ1"/>
<name>T1EIQ1_HELRO</name>
<reference evidence="10 12" key="2">
    <citation type="journal article" date="2013" name="Nature">
        <title>Insights into bilaterian evolution from three spiralian genomes.</title>
        <authorList>
            <person name="Simakov O."/>
            <person name="Marletaz F."/>
            <person name="Cho S.J."/>
            <person name="Edsinger-Gonzales E."/>
            <person name="Havlak P."/>
            <person name="Hellsten U."/>
            <person name="Kuo D.H."/>
            <person name="Larsson T."/>
            <person name="Lv J."/>
            <person name="Arendt D."/>
            <person name="Savage R."/>
            <person name="Osoegawa K."/>
            <person name="de Jong P."/>
            <person name="Grimwood J."/>
            <person name="Chapman J.A."/>
            <person name="Shapiro H."/>
            <person name="Aerts A."/>
            <person name="Otillar R.P."/>
            <person name="Terry A.Y."/>
            <person name="Boore J.L."/>
            <person name="Grigoriev I.V."/>
            <person name="Lindberg D.R."/>
            <person name="Seaver E.C."/>
            <person name="Weisblat D.A."/>
            <person name="Putnam N.H."/>
            <person name="Rokhsar D.S."/>
        </authorList>
    </citation>
    <scope>NUCLEOTIDE SEQUENCE</scope>
</reference>
<comment type="function">
    <text evidence="1">Component of the exocyst complex involved in the docking of exocytic vesicles with fusion sites on the plasma membrane.</text>
</comment>
<dbReference type="OMA" id="CTIQFKS"/>
<dbReference type="EMBL" id="AMQM01002767">
    <property type="status" value="NOT_ANNOTATED_CDS"/>
    <property type="molecule type" value="Genomic_DNA"/>
</dbReference>
<dbReference type="RefSeq" id="XP_009011149.1">
    <property type="nucleotide sequence ID" value="XM_009012901.1"/>
</dbReference>
<dbReference type="InterPro" id="IPR014756">
    <property type="entry name" value="Ig_E-set"/>
</dbReference>
<dbReference type="EnsemblMetazoa" id="HelroT137950">
    <property type="protein sequence ID" value="HelroP137950"/>
    <property type="gene ID" value="HelroG137950"/>
</dbReference>